<dbReference type="SUPFAM" id="SSF141868">
    <property type="entry name" value="EAL domain-like"/>
    <property type="match status" value="1"/>
</dbReference>
<dbReference type="InterPro" id="IPR013976">
    <property type="entry name" value="HDOD"/>
</dbReference>
<dbReference type="Gene3D" id="1.10.3210.10">
    <property type="entry name" value="Hypothetical protein af1432"/>
    <property type="match status" value="1"/>
</dbReference>
<dbReference type="Proteomes" id="UP000494245">
    <property type="component" value="Unassembled WGS sequence"/>
</dbReference>
<dbReference type="InterPro" id="IPR014408">
    <property type="entry name" value="dGMP_Pdiesterase_EAL/HD-GYP"/>
</dbReference>
<reference evidence="2 3" key="1">
    <citation type="submission" date="2020-04" db="EMBL/GenBank/DDBJ databases">
        <authorList>
            <consortium name="Desulfovibrio sp. FSS-1 genome sequencing consortium"/>
            <person name="Shimoshige H."/>
            <person name="Kobayashi H."/>
            <person name="Maekawa T."/>
        </authorList>
    </citation>
    <scope>NUCLEOTIDE SEQUENCE [LARGE SCALE GENOMIC DNA]</scope>
    <source>
        <strain evidence="2 3">SIID29052-01</strain>
    </source>
</reference>
<dbReference type="InterPro" id="IPR052340">
    <property type="entry name" value="RNase_Y/CdgJ"/>
</dbReference>
<protein>
    <recommendedName>
        <fullName evidence="1">HDOD domain-containing protein</fullName>
    </recommendedName>
</protein>
<dbReference type="RefSeq" id="WP_173082035.1">
    <property type="nucleotide sequence ID" value="NZ_BLTE01000003.1"/>
</dbReference>
<dbReference type="Gene3D" id="3.20.20.450">
    <property type="entry name" value="EAL domain"/>
    <property type="match status" value="1"/>
</dbReference>
<dbReference type="PIRSF" id="PIRSF003180">
    <property type="entry name" value="DiGMPpdiest_YuxH"/>
    <property type="match status" value="1"/>
</dbReference>
<feature type="domain" description="HDOD" evidence="1">
    <location>
        <begin position="211"/>
        <end position="402"/>
    </location>
</feature>
<evidence type="ECO:0000313" key="3">
    <source>
        <dbReference type="Proteomes" id="UP000494245"/>
    </source>
</evidence>
<dbReference type="PANTHER" id="PTHR33525">
    <property type="match status" value="1"/>
</dbReference>
<dbReference type="AlphaFoldDB" id="A0A6V8LRQ2"/>
<accession>A0A6V8LRQ2</accession>
<evidence type="ECO:0000259" key="1">
    <source>
        <dbReference type="PROSITE" id="PS51833"/>
    </source>
</evidence>
<keyword evidence="3" id="KW-1185">Reference proteome</keyword>
<dbReference type="SUPFAM" id="SSF109604">
    <property type="entry name" value="HD-domain/PDEase-like"/>
    <property type="match status" value="1"/>
</dbReference>
<proteinExistence type="predicted"/>
<dbReference type="Pfam" id="PF08668">
    <property type="entry name" value="HDOD"/>
    <property type="match status" value="1"/>
</dbReference>
<evidence type="ECO:0000313" key="2">
    <source>
        <dbReference type="EMBL" id="GFK93231.1"/>
    </source>
</evidence>
<dbReference type="PANTHER" id="PTHR33525:SF4">
    <property type="entry name" value="CYCLIC DI-GMP PHOSPHODIESTERASE CDGJ"/>
    <property type="match status" value="1"/>
</dbReference>
<organism evidence="2 3">
    <name type="scientific">Fundidesulfovibrio magnetotacticus</name>
    <dbReference type="NCBI Taxonomy" id="2730080"/>
    <lineage>
        <taxon>Bacteria</taxon>
        <taxon>Pseudomonadati</taxon>
        <taxon>Thermodesulfobacteriota</taxon>
        <taxon>Desulfovibrionia</taxon>
        <taxon>Desulfovibrionales</taxon>
        <taxon>Desulfovibrionaceae</taxon>
        <taxon>Fundidesulfovibrio</taxon>
    </lineage>
</organism>
<sequence>MHRTFHGPGHAVDLFMARQPIFSKDLDVFAHELLFRKCEGDVCALITDFDDATNQVIADGFALATKGLGPREKISVNVGYDNILSGYVLALPPERTILEVPSDIQADDRFFKACDELKEKGYCFLLDNFTPTCKARENGMVPLADFIKVPVDSSTGREVARLKKELGAWRGGLVASRIESWEAFEGCRFLGFNYFQGYFFSHPKEIAGKKLPSLKAARLRLLKVLSDEEASLGAVVDALSTDQALSVRLLQFVNSAAFCMLDGKIDSLARAASLAGLDAIRKWATAAVLSDLDPSGRGRELSLRTLNGAFFLSRLTDAGLTPGTAGDTLFLLGLLRNVDGLMDMKMKDILADMPLDESLKKALLREPREPLARYVALLDRIDANDWDHARGLFKALGIAPRQAANAYLKAGEDTHALMSQI</sequence>
<dbReference type="PROSITE" id="PS51833">
    <property type="entry name" value="HDOD"/>
    <property type="match status" value="1"/>
</dbReference>
<dbReference type="InterPro" id="IPR035919">
    <property type="entry name" value="EAL_sf"/>
</dbReference>
<comment type="caution">
    <text evidence="2">The sequence shown here is derived from an EMBL/GenBank/DDBJ whole genome shotgun (WGS) entry which is preliminary data.</text>
</comment>
<reference evidence="2 3" key="2">
    <citation type="submission" date="2020-05" db="EMBL/GenBank/DDBJ databases">
        <title>Draft genome sequence of Desulfovibrio sp. strainFSS-1.</title>
        <authorList>
            <person name="Shimoshige H."/>
            <person name="Kobayashi H."/>
            <person name="Maekawa T."/>
        </authorList>
    </citation>
    <scope>NUCLEOTIDE SEQUENCE [LARGE SCALE GENOMIC DNA]</scope>
    <source>
        <strain evidence="2 3">SIID29052-01</strain>
    </source>
</reference>
<dbReference type="EMBL" id="BLTE01000003">
    <property type="protein sequence ID" value="GFK93231.1"/>
    <property type="molecule type" value="Genomic_DNA"/>
</dbReference>
<name>A0A6V8LRQ2_9BACT</name>
<gene>
    <name evidence="2" type="ORF">NNJEOMEG_01062</name>
</gene>